<feature type="transmembrane region" description="Helical" evidence="1">
    <location>
        <begin position="56"/>
        <end position="76"/>
    </location>
</feature>
<protein>
    <recommendedName>
        <fullName evidence="3">TM2 domain-containing protein</fullName>
    </recommendedName>
</protein>
<evidence type="ECO:0000256" key="1">
    <source>
        <dbReference type="SAM" id="Phobius"/>
    </source>
</evidence>
<keyword evidence="1" id="KW-0812">Transmembrane</keyword>
<sequence length="109" mass="12242">MTKTNYVLDQLTPEERQLVEQSTQLKSTTVAFWLNLLGSFACDFYTGRILAGVIKVLLSIASSGIGAVIFTIWGLFTYRSRVRKYNNQLLTDKAFMVNLSKPTSKGVEK</sequence>
<organism evidence="2">
    <name type="scientific">Listeria phage LP-083-1</name>
    <dbReference type="NCBI Taxonomy" id="1458854"/>
    <lineage>
        <taxon>Viruses</taxon>
        <taxon>Duplodnaviria</taxon>
        <taxon>Heunggongvirae</taxon>
        <taxon>Uroviricota</taxon>
        <taxon>Caudoviricetes</taxon>
    </lineage>
</organism>
<feature type="transmembrane region" description="Helical" evidence="1">
    <location>
        <begin position="30"/>
        <end position="50"/>
    </location>
</feature>
<evidence type="ECO:0000313" key="2">
    <source>
        <dbReference type="EMBL" id="AHL18987.1"/>
    </source>
</evidence>
<accession>A0A059T6N7</accession>
<name>A0A059T6N7_9CAUD</name>
<keyword evidence="1" id="KW-1133">Transmembrane helix</keyword>
<gene>
    <name evidence="2" type="ORF">LP083-1_022</name>
</gene>
<evidence type="ECO:0008006" key="3">
    <source>
        <dbReference type="Google" id="ProtNLM"/>
    </source>
</evidence>
<keyword evidence="1" id="KW-0472">Membrane</keyword>
<dbReference type="EMBL" id="KJ094028">
    <property type="protein sequence ID" value="AHL18987.1"/>
    <property type="molecule type" value="Genomic_DNA"/>
</dbReference>
<reference evidence="2" key="1">
    <citation type="journal article" date="2014" name="Appl. Environ. Microbiol.">
        <title>Comparative genomic and morphological analysis of Listeria phages isolated from farm environments.</title>
        <authorList>
            <person name="Denes T."/>
            <person name="Vongkamjan K."/>
            <person name="Ackermann H.W."/>
            <person name="Moreno Switt A.I."/>
            <person name="Wiedmann M."/>
            <person name="den Bakker H.C."/>
        </authorList>
    </citation>
    <scope>NUCLEOTIDE SEQUENCE</scope>
</reference>
<proteinExistence type="predicted"/>